<keyword evidence="2" id="KW-0547">Nucleotide-binding</keyword>
<dbReference type="CDD" id="cd19481">
    <property type="entry name" value="RecA-like_protease"/>
    <property type="match status" value="1"/>
</dbReference>
<evidence type="ECO:0000256" key="1">
    <source>
        <dbReference type="ARBA" id="ARBA00006914"/>
    </source>
</evidence>
<dbReference type="GO" id="GO:0051301">
    <property type="term" value="P:cell division"/>
    <property type="evidence" value="ECO:0007669"/>
    <property type="project" value="UniProtKB-KW"/>
</dbReference>
<dbReference type="EMBL" id="UOFG01000034">
    <property type="protein sequence ID" value="VAW58365.1"/>
    <property type="molecule type" value="Genomic_DNA"/>
</dbReference>
<dbReference type="PANTHER" id="PTHR23073">
    <property type="entry name" value="26S PROTEASOME REGULATORY SUBUNIT"/>
    <property type="match status" value="1"/>
</dbReference>
<comment type="similarity">
    <text evidence="1">Belongs to the AAA ATPase family.</text>
</comment>
<feature type="domain" description="AAA+ ATPase" evidence="4">
    <location>
        <begin position="252"/>
        <end position="384"/>
    </location>
</feature>
<protein>
    <submittedName>
        <fullName evidence="5">Cell division protein FtsH</fullName>
    </submittedName>
</protein>
<keyword evidence="5" id="KW-0132">Cell division</keyword>
<accession>A0A3B0WQV9</accession>
<dbReference type="GO" id="GO:0005524">
    <property type="term" value="F:ATP binding"/>
    <property type="evidence" value="ECO:0007669"/>
    <property type="project" value="UniProtKB-KW"/>
</dbReference>
<dbReference type="Gene3D" id="3.40.50.300">
    <property type="entry name" value="P-loop containing nucleotide triphosphate hydrolases"/>
    <property type="match status" value="1"/>
</dbReference>
<dbReference type="InterPro" id="IPR003593">
    <property type="entry name" value="AAA+_ATPase"/>
</dbReference>
<sequence>MTANPQQDIQIECTERLAQNASALQVEMNWFEKVLEARVLIYLENECAYRCIYDLPAPDLTETPSDYTDLVLEHKMMVEERLVLMLAIIPHLKPQLLNLFLCMDQSINKPFIEFGGWQGKRHHGFLPTGESAMFLLSGGDTHKRLQMLSLLERDHFFTRDGILDIQQANYNESYLTSPLVLTNEYFHRITTGQHLKPDYSMHFPASLISTNLHWDDLVLPAKVMADIEHIQTWLAHQKLIMKGMGLDRSIKPGYRALFYGPPGTGKTLTASLLGRSTNMDVYRIDLSAVVSKYIGETEKNLENIFKQAEKKQWILFFDEADALFGKRTSANSSNDRHANQEISYLLQRVESYPGVVILATNLKGNIDEAFSRRFQSVTYFPVPDKHLRLLLWEKALSSNNNNNCLHDDIDLMHIAGQYELAGGAIINVVRFSAINAIKMKRDKIQQDDLIQGITKELRKEGRML</sequence>
<dbReference type="InterPro" id="IPR027417">
    <property type="entry name" value="P-loop_NTPase"/>
</dbReference>
<proteinExistence type="inferred from homology"/>
<evidence type="ECO:0000256" key="2">
    <source>
        <dbReference type="ARBA" id="ARBA00022741"/>
    </source>
</evidence>
<name>A0A3B0WQV9_9ZZZZ</name>
<dbReference type="InterPro" id="IPR003959">
    <property type="entry name" value="ATPase_AAA_core"/>
</dbReference>
<dbReference type="SUPFAM" id="SSF52540">
    <property type="entry name" value="P-loop containing nucleoside triphosphate hydrolases"/>
    <property type="match status" value="1"/>
</dbReference>
<dbReference type="Pfam" id="PF00004">
    <property type="entry name" value="AAA"/>
    <property type="match status" value="1"/>
</dbReference>
<evidence type="ECO:0000313" key="5">
    <source>
        <dbReference type="EMBL" id="VAW58365.1"/>
    </source>
</evidence>
<reference evidence="5" key="1">
    <citation type="submission" date="2018-06" db="EMBL/GenBank/DDBJ databases">
        <authorList>
            <person name="Zhirakovskaya E."/>
        </authorList>
    </citation>
    <scope>NUCLEOTIDE SEQUENCE</scope>
</reference>
<dbReference type="AlphaFoldDB" id="A0A3B0WQV9"/>
<dbReference type="InterPro" id="IPR050221">
    <property type="entry name" value="26S_Proteasome_ATPase"/>
</dbReference>
<evidence type="ECO:0000256" key="3">
    <source>
        <dbReference type="ARBA" id="ARBA00022840"/>
    </source>
</evidence>
<keyword evidence="5" id="KW-0131">Cell cycle</keyword>
<keyword evidence="3" id="KW-0067">ATP-binding</keyword>
<evidence type="ECO:0000259" key="4">
    <source>
        <dbReference type="SMART" id="SM00382"/>
    </source>
</evidence>
<gene>
    <name evidence="5" type="ORF">MNBD_GAMMA11-1058</name>
</gene>
<dbReference type="GO" id="GO:0016887">
    <property type="term" value="F:ATP hydrolysis activity"/>
    <property type="evidence" value="ECO:0007669"/>
    <property type="project" value="InterPro"/>
</dbReference>
<organism evidence="5">
    <name type="scientific">hydrothermal vent metagenome</name>
    <dbReference type="NCBI Taxonomy" id="652676"/>
    <lineage>
        <taxon>unclassified sequences</taxon>
        <taxon>metagenomes</taxon>
        <taxon>ecological metagenomes</taxon>
    </lineage>
</organism>
<dbReference type="SMART" id="SM00382">
    <property type="entry name" value="AAA"/>
    <property type="match status" value="1"/>
</dbReference>